<feature type="region of interest" description="Disordered" evidence="3">
    <location>
        <begin position="359"/>
        <end position="430"/>
    </location>
</feature>
<reference evidence="7" key="1">
    <citation type="submission" date="2017-02" db="UniProtKB">
        <authorList>
            <consortium name="WormBaseParasite"/>
        </authorList>
    </citation>
    <scope>IDENTIFICATION</scope>
</reference>
<proteinExistence type="inferred from homology"/>
<name>A0A0R3VXE2_TAEAS</name>
<dbReference type="AlphaFoldDB" id="A0A0R3VXE2"/>
<evidence type="ECO:0000313" key="7">
    <source>
        <dbReference type="WBParaSite" id="TASK_0000208601-mRNA-1"/>
    </source>
</evidence>
<dbReference type="InterPro" id="IPR018612">
    <property type="entry name" value="NSRP1_N"/>
</dbReference>
<organism evidence="7">
    <name type="scientific">Taenia asiatica</name>
    <name type="common">Asian tapeworm</name>
    <dbReference type="NCBI Taxonomy" id="60517"/>
    <lineage>
        <taxon>Eukaryota</taxon>
        <taxon>Metazoa</taxon>
        <taxon>Spiralia</taxon>
        <taxon>Lophotrochozoa</taxon>
        <taxon>Platyhelminthes</taxon>
        <taxon>Cestoda</taxon>
        <taxon>Eucestoda</taxon>
        <taxon>Cyclophyllidea</taxon>
        <taxon>Taeniidae</taxon>
        <taxon>Taenia</taxon>
    </lineage>
</organism>
<sequence length="455" mass="51466">MALDGTSGKKYGLIIPNKKPIKEPIRINPAENAFGEESDEEEEANFKQPKFDVKVETIKASLRKTVLSFLNVWVYYPQTKINLEKALEEDASVFQYDEIYDEITREKDQKLSQKNLPSARKSKYVDKLLQASAVRKLEKELLTERKAQRELEAEQEKYGDKESFKKMAELRELVERRREEEAREEVMDVTKQDGLGGFYRYMFQQKTASRRTSPPTSTSFEVSEPQIGSSDKDTNEGSSSRQIQSPSPPRRRHKDEVCNSTLSYPNKFAMFILMPRRKDHRLLPLDALLDHDVKTIMGHDAGNTDGIQTKRSLPPLGTATTIGVEGVESTDPIEMGDVTLEGAFSNSMWLIITRSRHARHHEDWRRREDGGREGEGKAGQDRSSTEAPSSKKGEAISKTTVLPPASKLSPPPPGFIHAKPRKTTEEEVEAARQRFMARKAAGLTRPTVVVSDDEA</sequence>
<dbReference type="OrthoDB" id="446635at2759"/>
<evidence type="ECO:0000256" key="3">
    <source>
        <dbReference type="SAM" id="MobiDB-lite"/>
    </source>
</evidence>
<dbReference type="PANTHER" id="PTHR31938:SF4">
    <property type="entry name" value="NUCLEAR SPECKLE SPLICING REGULATORY PROTEIN 1"/>
    <property type="match status" value="1"/>
</dbReference>
<feature type="region of interest" description="Disordered" evidence="3">
    <location>
        <begin position="26"/>
        <end position="46"/>
    </location>
</feature>
<keyword evidence="6" id="KW-1185">Reference proteome</keyword>
<evidence type="ECO:0000313" key="5">
    <source>
        <dbReference type="EMBL" id="VDK24301.1"/>
    </source>
</evidence>
<keyword evidence="2" id="KW-0175">Coiled coil</keyword>
<dbReference type="PANTHER" id="PTHR31938">
    <property type="entry name" value="NUCLEAR SPECKLE SPLICING REGULATORY PROTEIN 1"/>
    <property type="match status" value="1"/>
</dbReference>
<dbReference type="InterPro" id="IPR042816">
    <property type="entry name" value="Nsrp1"/>
</dbReference>
<dbReference type="Pfam" id="PF09745">
    <property type="entry name" value="NSRP1_N"/>
    <property type="match status" value="1"/>
</dbReference>
<feature type="region of interest" description="Disordered" evidence="3">
    <location>
        <begin position="206"/>
        <end position="259"/>
    </location>
</feature>
<evidence type="ECO:0000259" key="4">
    <source>
        <dbReference type="Pfam" id="PF09745"/>
    </source>
</evidence>
<feature type="compositionally biased region" description="Basic and acidic residues" evidence="3">
    <location>
        <begin position="360"/>
        <end position="395"/>
    </location>
</feature>
<dbReference type="STRING" id="60517.A0A0R3VXE2"/>
<dbReference type="WBParaSite" id="TASK_0000208601-mRNA-1">
    <property type="protein sequence ID" value="TASK_0000208601-mRNA-1"/>
    <property type="gene ID" value="TASK_0000208601"/>
</dbReference>
<reference evidence="5 6" key="2">
    <citation type="submission" date="2018-11" db="EMBL/GenBank/DDBJ databases">
        <authorList>
            <consortium name="Pathogen Informatics"/>
        </authorList>
    </citation>
    <scope>NUCLEOTIDE SEQUENCE [LARGE SCALE GENOMIC DNA]</scope>
</reference>
<dbReference type="Proteomes" id="UP000282613">
    <property type="component" value="Unassembled WGS sequence"/>
</dbReference>
<feature type="compositionally biased region" description="Low complexity" evidence="3">
    <location>
        <begin position="210"/>
        <end position="219"/>
    </location>
</feature>
<feature type="compositionally biased region" description="Acidic residues" evidence="3">
    <location>
        <begin position="34"/>
        <end position="43"/>
    </location>
</feature>
<dbReference type="GO" id="GO:0000381">
    <property type="term" value="P:regulation of alternative mRNA splicing, via spliceosome"/>
    <property type="evidence" value="ECO:0007669"/>
    <property type="project" value="InterPro"/>
</dbReference>
<comment type="similarity">
    <text evidence="1">Belongs to the NSRP1 family.</text>
</comment>
<feature type="domain" description="Nuclear speckle splicing regulatory protein 1 N-terminal" evidence="4">
    <location>
        <begin position="81"/>
        <end position="192"/>
    </location>
</feature>
<gene>
    <name evidence="5" type="ORF">TASK_LOCUS2087</name>
</gene>
<evidence type="ECO:0000256" key="2">
    <source>
        <dbReference type="ARBA" id="ARBA00023054"/>
    </source>
</evidence>
<accession>A0A0R3VXE2</accession>
<evidence type="ECO:0000256" key="1">
    <source>
        <dbReference type="ARBA" id="ARBA00010126"/>
    </source>
</evidence>
<dbReference type="EMBL" id="UYRS01000976">
    <property type="protein sequence ID" value="VDK24301.1"/>
    <property type="molecule type" value="Genomic_DNA"/>
</dbReference>
<protein>
    <submittedName>
        <fullName evidence="7">DUF2040 domain-containing protein</fullName>
    </submittedName>
</protein>
<evidence type="ECO:0000313" key="6">
    <source>
        <dbReference type="Proteomes" id="UP000282613"/>
    </source>
</evidence>